<evidence type="ECO:0008006" key="3">
    <source>
        <dbReference type="Google" id="ProtNLM"/>
    </source>
</evidence>
<gene>
    <name evidence="1" type="ORF">MCHLO_17417</name>
</gene>
<sequence>MSSDEQIPSTPTSLTNDSENDLVVVPVKDEKYYFDYGDCIFLVEGVLFKVSRFPFCRDADSGIANMFADAKGDTSEPIPLPQSSAEDFRALCWAMFALPDEMCDVGVSPGSVPVCQYLRIVDIAHKYLLTHYERWAWKMARKVENAIEDYLNTCTEDELEHMLDLGLRCQDSGSAPELLGLVEAAWVARAKSGAVSSSRALTVAEERGRRKLQGDIYWDLRDKLVSGPVVASLETGLSSFGLTETQLNRLLWGHAMLSQCFRSEKSKIKVNPLPRTSSCNNYHCQYGYYERQACSWQWTNAVGAIQSTREWITQTKQSYSSYACIVAYLEGMLQEWDKQYGQDAAVYFLGRLPAVDGVDKI</sequence>
<proteinExistence type="predicted"/>
<evidence type="ECO:0000313" key="2">
    <source>
        <dbReference type="Proteomes" id="UP000815677"/>
    </source>
</evidence>
<protein>
    <recommendedName>
        <fullName evidence="3">BTB domain-containing protein</fullName>
    </recommendedName>
</protein>
<organism evidence="1 2">
    <name type="scientific">Mycena chlorophos</name>
    <name type="common">Agaric fungus</name>
    <name type="synonym">Agaricus chlorophos</name>
    <dbReference type="NCBI Taxonomy" id="658473"/>
    <lineage>
        <taxon>Eukaryota</taxon>
        <taxon>Fungi</taxon>
        <taxon>Dikarya</taxon>
        <taxon>Basidiomycota</taxon>
        <taxon>Agaricomycotina</taxon>
        <taxon>Agaricomycetes</taxon>
        <taxon>Agaricomycetidae</taxon>
        <taxon>Agaricales</taxon>
        <taxon>Marasmiineae</taxon>
        <taxon>Mycenaceae</taxon>
        <taxon>Mycena</taxon>
    </lineage>
</organism>
<dbReference type="EMBL" id="DF850028">
    <property type="protein sequence ID" value="GAT61393.1"/>
    <property type="molecule type" value="Genomic_DNA"/>
</dbReference>
<dbReference type="Proteomes" id="UP000815677">
    <property type="component" value="Unassembled WGS sequence"/>
</dbReference>
<evidence type="ECO:0000313" key="1">
    <source>
        <dbReference type="EMBL" id="GAT61393.1"/>
    </source>
</evidence>
<accession>A0ABQ0MDI6</accession>
<reference evidence="1" key="1">
    <citation type="submission" date="2014-09" db="EMBL/GenBank/DDBJ databases">
        <title>Genome sequence of the luminous mushroom Mycena chlorophos for searching fungal bioluminescence genes.</title>
        <authorList>
            <person name="Tanaka Y."/>
            <person name="Kasuga D."/>
            <person name="Oba Y."/>
            <person name="Hase S."/>
            <person name="Sato K."/>
            <person name="Oba Y."/>
            <person name="Sakakibara Y."/>
        </authorList>
    </citation>
    <scope>NUCLEOTIDE SEQUENCE</scope>
</reference>
<name>A0ABQ0MDI6_MYCCL</name>
<keyword evidence="2" id="KW-1185">Reference proteome</keyword>